<comment type="subcellular location">
    <subcellularLocation>
        <location evidence="1">Membrane</location>
        <topology evidence="1">Multi-pass membrane protein</topology>
    </subcellularLocation>
</comment>
<dbReference type="AlphaFoldDB" id="A0A6A4II80"/>
<keyword evidence="3" id="KW-0472">Membrane</keyword>
<reference evidence="5" key="1">
    <citation type="journal article" date="2019" name="Environ. Microbiol.">
        <title>Fungal ecological strategies reflected in gene transcription - a case study of two litter decomposers.</title>
        <authorList>
            <person name="Barbi F."/>
            <person name="Kohler A."/>
            <person name="Barry K."/>
            <person name="Baskaran P."/>
            <person name="Daum C."/>
            <person name="Fauchery L."/>
            <person name="Ihrmark K."/>
            <person name="Kuo A."/>
            <person name="LaButti K."/>
            <person name="Lipzen A."/>
            <person name="Morin E."/>
            <person name="Grigoriev I.V."/>
            <person name="Henrissat B."/>
            <person name="Lindahl B."/>
            <person name="Martin F."/>
        </authorList>
    </citation>
    <scope>NUCLEOTIDE SEQUENCE</scope>
    <source>
        <strain evidence="5">JB14</strain>
    </source>
</reference>
<feature type="transmembrane region" description="Helical" evidence="3">
    <location>
        <begin position="152"/>
        <end position="176"/>
    </location>
</feature>
<feature type="transmembrane region" description="Helical" evidence="3">
    <location>
        <begin position="426"/>
        <end position="446"/>
    </location>
</feature>
<name>A0A6A4II80_9AGAR</name>
<feature type="transmembrane region" description="Helical" evidence="3">
    <location>
        <begin position="93"/>
        <end position="115"/>
    </location>
</feature>
<keyword evidence="3" id="KW-0812">Transmembrane</keyword>
<feature type="transmembrane region" description="Helical" evidence="3">
    <location>
        <begin position="216"/>
        <end position="236"/>
    </location>
</feature>
<evidence type="ECO:0000256" key="1">
    <source>
        <dbReference type="ARBA" id="ARBA00004141"/>
    </source>
</evidence>
<dbReference type="GO" id="GO:0022857">
    <property type="term" value="F:transmembrane transporter activity"/>
    <property type="evidence" value="ECO:0007669"/>
    <property type="project" value="InterPro"/>
</dbReference>
<sequence length="447" mass="48164">MADELYANPQNATNDTVRVPERVTPVDDKDINDGTHPAAESFNISSLPPADTGFHAWAYLGSAWVLDCFLWGLPFSYGVFLKYYSDTMKHSSLTLLTLVGTLSTGILYISSLLLLPLLNRYPHQKKRVMLVGYGLSVSGLVGAAFARNAGELILTQGILFSTGGSLLYFPMLTWLFEWFSAKRGLANGILFSGASAGGVFAPFVIEALLVKYGQKATLLSIAIFLSIFIAPCFLFLKPRLPVAKVVSSPQLNLQFLHSRVFWILFVANIIQGLGNFIPYLYLPIFASSLNLNSTYGTMGVALLNGASIAGMIFIGWLSDRNLRISMALSSAGAALAVFLLWGLSPSLPSYAVFASAYGFLGPSWGALYPRFATATAEDDPRLSSLLLSIFLAGRGLGNVLSAPISTSLNRPWALTGKTLFTYGLEGYGPLILFTGSTLFISSLGAAY</sequence>
<feature type="transmembrane region" description="Helical" evidence="3">
    <location>
        <begin position="260"/>
        <end position="282"/>
    </location>
</feature>
<evidence type="ECO:0000313" key="5">
    <source>
        <dbReference type="EMBL" id="KAE9408727.1"/>
    </source>
</evidence>
<organism evidence="5 6">
    <name type="scientific">Gymnopus androsaceus JB14</name>
    <dbReference type="NCBI Taxonomy" id="1447944"/>
    <lineage>
        <taxon>Eukaryota</taxon>
        <taxon>Fungi</taxon>
        <taxon>Dikarya</taxon>
        <taxon>Basidiomycota</taxon>
        <taxon>Agaricomycotina</taxon>
        <taxon>Agaricomycetes</taxon>
        <taxon>Agaricomycetidae</taxon>
        <taxon>Agaricales</taxon>
        <taxon>Marasmiineae</taxon>
        <taxon>Omphalotaceae</taxon>
        <taxon>Gymnopus</taxon>
    </lineage>
</organism>
<dbReference type="InterPro" id="IPR020846">
    <property type="entry name" value="MFS_dom"/>
</dbReference>
<dbReference type="InterPro" id="IPR011701">
    <property type="entry name" value="MFS"/>
</dbReference>
<keyword evidence="3" id="KW-1133">Transmembrane helix</keyword>
<accession>A0A6A4II80</accession>
<dbReference type="InterPro" id="IPR036259">
    <property type="entry name" value="MFS_trans_sf"/>
</dbReference>
<evidence type="ECO:0000256" key="2">
    <source>
        <dbReference type="ARBA" id="ARBA00006727"/>
    </source>
</evidence>
<evidence type="ECO:0000313" key="6">
    <source>
        <dbReference type="Proteomes" id="UP000799118"/>
    </source>
</evidence>
<dbReference type="OrthoDB" id="2213137at2759"/>
<feature type="transmembrane region" description="Helical" evidence="3">
    <location>
        <begin position="324"/>
        <end position="344"/>
    </location>
</feature>
<keyword evidence="6" id="KW-1185">Reference proteome</keyword>
<protein>
    <submittedName>
        <fullName evidence="5">MFS general substrate transporter</fullName>
    </submittedName>
</protein>
<dbReference type="PANTHER" id="PTHR11360:SF287">
    <property type="entry name" value="MFS MONOCARBOXYLATE TRANSPORTER"/>
    <property type="match status" value="1"/>
</dbReference>
<dbReference type="Gene3D" id="1.20.1250.20">
    <property type="entry name" value="MFS general substrate transporter like domains"/>
    <property type="match status" value="2"/>
</dbReference>
<gene>
    <name evidence="5" type="ORF">BT96DRAFT_873373</name>
</gene>
<proteinExistence type="inferred from homology"/>
<feature type="transmembrane region" description="Helical" evidence="3">
    <location>
        <begin position="294"/>
        <end position="317"/>
    </location>
</feature>
<evidence type="ECO:0000259" key="4">
    <source>
        <dbReference type="PROSITE" id="PS50850"/>
    </source>
</evidence>
<dbReference type="GO" id="GO:0016020">
    <property type="term" value="C:membrane"/>
    <property type="evidence" value="ECO:0007669"/>
    <property type="project" value="UniProtKB-SubCell"/>
</dbReference>
<feature type="domain" description="Major facilitator superfamily (MFS) profile" evidence="4">
    <location>
        <begin position="56"/>
        <end position="447"/>
    </location>
</feature>
<feature type="transmembrane region" description="Helical" evidence="3">
    <location>
        <begin position="188"/>
        <end position="210"/>
    </location>
</feature>
<dbReference type="PROSITE" id="PS50850">
    <property type="entry name" value="MFS"/>
    <property type="match status" value="1"/>
</dbReference>
<comment type="similarity">
    <text evidence="2">Belongs to the major facilitator superfamily. Monocarboxylate porter (TC 2.A.1.13) family.</text>
</comment>
<dbReference type="SUPFAM" id="SSF103473">
    <property type="entry name" value="MFS general substrate transporter"/>
    <property type="match status" value="1"/>
</dbReference>
<dbReference type="EMBL" id="ML769390">
    <property type="protein sequence ID" value="KAE9408727.1"/>
    <property type="molecule type" value="Genomic_DNA"/>
</dbReference>
<dbReference type="Proteomes" id="UP000799118">
    <property type="component" value="Unassembled WGS sequence"/>
</dbReference>
<feature type="transmembrane region" description="Helical" evidence="3">
    <location>
        <begin position="384"/>
        <end position="406"/>
    </location>
</feature>
<dbReference type="InterPro" id="IPR050327">
    <property type="entry name" value="Proton-linked_MCT"/>
</dbReference>
<evidence type="ECO:0000256" key="3">
    <source>
        <dbReference type="SAM" id="Phobius"/>
    </source>
</evidence>
<feature type="transmembrane region" description="Helical" evidence="3">
    <location>
        <begin position="350"/>
        <end position="372"/>
    </location>
</feature>
<feature type="transmembrane region" description="Helical" evidence="3">
    <location>
        <begin position="127"/>
        <end position="146"/>
    </location>
</feature>
<dbReference type="Pfam" id="PF07690">
    <property type="entry name" value="MFS_1"/>
    <property type="match status" value="1"/>
</dbReference>
<feature type="transmembrane region" description="Helical" evidence="3">
    <location>
        <begin position="56"/>
        <end position="73"/>
    </location>
</feature>
<dbReference type="PANTHER" id="PTHR11360">
    <property type="entry name" value="MONOCARBOXYLATE TRANSPORTER"/>
    <property type="match status" value="1"/>
</dbReference>